<comment type="caution">
    <text evidence="2">The sequence shown here is derived from an EMBL/GenBank/DDBJ whole genome shotgun (WGS) entry which is preliminary data.</text>
</comment>
<feature type="non-terminal residue" evidence="2">
    <location>
        <position position="1"/>
    </location>
</feature>
<evidence type="ECO:0000256" key="1">
    <source>
        <dbReference type="SAM" id="MobiDB-lite"/>
    </source>
</evidence>
<dbReference type="EMBL" id="JAMKFB020000737">
    <property type="protein sequence ID" value="KAL0147586.1"/>
    <property type="molecule type" value="Genomic_DNA"/>
</dbReference>
<gene>
    <name evidence="2" type="ORF">M9458_057110</name>
</gene>
<evidence type="ECO:0000313" key="3">
    <source>
        <dbReference type="Proteomes" id="UP001529510"/>
    </source>
</evidence>
<feature type="compositionally biased region" description="Low complexity" evidence="1">
    <location>
        <begin position="101"/>
        <end position="111"/>
    </location>
</feature>
<feature type="region of interest" description="Disordered" evidence="1">
    <location>
        <begin position="246"/>
        <end position="280"/>
    </location>
</feature>
<protein>
    <submittedName>
        <fullName evidence="2">Uncharacterized protein</fullName>
    </submittedName>
</protein>
<dbReference type="Proteomes" id="UP001529510">
    <property type="component" value="Unassembled WGS sequence"/>
</dbReference>
<organism evidence="2 3">
    <name type="scientific">Cirrhinus mrigala</name>
    <name type="common">Mrigala</name>
    <dbReference type="NCBI Taxonomy" id="683832"/>
    <lineage>
        <taxon>Eukaryota</taxon>
        <taxon>Metazoa</taxon>
        <taxon>Chordata</taxon>
        <taxon>Craniata</taxon>
        <taxon>Vertebrata</taxon>
        <taxon>Euteleostomi</taxon>
        <taxon>Actinopterygii</taxon>
        <taxon>Neopterygii</taxon>
        <taxon>Teleostei</taxon>
        <taxon>Ostariophysi</taxon>
        <taxon>Cypriniformes</taxon>
        <taxon>Cyprinidae</taxon>
        <taxon>Labeoninae</taxon>
        <taxon>Labeonini</taxon>
        <taxon>Cirrhinus</taxon>
    </lineage>
</organism>
<dbReference type="AlphaFoldDB" id="A0ABD0MGG9"/>
<accession>A0ABD0MGG9</accession>
<keyword evidence="3" id="KW-1185">Reference proteome</keyword>
<evidence type="ECO:0000313" key="2">
    <source>
        <dbReference type="EMBL" id="KAL0147586.1"/>
    </source>
</evidence>
<proteinExistence type="predicted"/>
<name>A0ABD0MGG9_CIRMR</name>
<reference evidence="2 3" key="1">
    <citation type="submission" date="2024-05" db="EMBL/GenBank/DDBJ databases">
        <title>Genome sequencing and assembly of Indian major carp, Cirrhinus mrigala (Hamilton, 1822).</title>
        <authorList>
            <person name="Mohindra V."/>
            <person name="Chowdhury L.M."/>
            <person name="Lal K."/>
            <person name="Jena J.K."/>
        </authorList>
    </citation>
    <scope>NUCLEOTIDE SEQUENCE [LARGE SCALE GENOMIC DNA]</scope>
    <source>
        <strain evidence="2">CM1030</strain>
        <tissue evidence="2">Blood</tissue>
    </source>
</reference>
<feature type="region of interest" description="Disordered" evidence="1">
    <location>
        <begin position="535"/>
        <end position="554"/>
    </location>
</feature>
<sequence>GSYLLQHSSSEDTDQDFTVSSQLLPEVHPLFLPMAALSLKEKRRPRPLRIDMPSTEGAYSCGTLDSISSRSSASVSMLGVRELSQSCDRCLSEPSMYFSTPQTPVQTHTPVIRQSSYDAAVTDSRSEQSRSSLGLSPEHQSHNSGMGTRRRRYTFWKSPQIPTRFRHPAQRLASMSSLSSTATSSLSSLDSTLSLSSADPIPSPQDTQSRPFLFGAAARLRPLTPEMSKKRWTSTFTYEEEEDVWRERAQETENEKESDCEGSFHDCDRESTVKDGERAENEDATSCESFSDIIEVKGATRPCASECLAETVCSVEFSVNPLQSSTACQIEPNPDMNSQAISLNPCSMWTVPQVNLIDNVMHESQVTQTLTNTPTMTQKQSSSKGEISGCQMQQERPNACSNIHASGGQKVSRMKITVFPSAGRVMLKHSKVTDPAQNTPVETKQKTEGKMRESVKVQIPQTLFYGHNVPLVLLTTPPQQTSVQVRTHCTPPDDVDMTDAGLSDEANVSIVATDISNGVSSYLAEKSPTVQSVKSISHSASSADDLHHPGCTTETASPAVSISAVNPSIKVFHTSANQSMTYPKPTNKSSGTFRHTICIKLPGNRGTAQNKPLS</sequence>
<feature type="region of interest" description="Disordered" evidence="1">
    <location>
        <begin position="101"/>
        <end position="152"/>
    </location>
</feature>